<dbReference type="PRINTS" id="PR00070">
    <property type="entry name" value="DHFR"/>
</dbReference>
<reference evidence="9 10" key="1">
    <citation type="journal article" date="2015" name="Genome Announc.">
        <title>Draft Genome Sequence and Gene Annotation of the Entomopathogenic Fungus Verticillium hemipterigenum.</title>
        <authorList>
            <person name="Horn F."/>
            <person name="Habel A."/>
            <person name="Scharf D.H."/>
            <person name="Dworschak J."/>
            <person name="Brakhage A.A."/>
            <person name="Guthke R."/>
            <person name="Hertweck C."/>
            <person name="Linde J."/>
        </authorList>
    </citation>
    <scope>NUCLEOTIDE SEQUENCE [LARGE SCALE GENOMIC DNA]</scope>
</reference>
<dbReference type="CDD" id="cd00209">
    <property type="entry name" value="DHFR"/>
    <property type="match status" value="1"/>
</dbReference>
<protein>
    <recommendedName>
        <fullName evidence="3">Dihydrofolate reductase</fullName>
        <ecNumber evidence="2">1.5.1.3</ecNumber>
    </recommendedName>
</protein>
<dbReference type="GO" id="GO:0046655">
    <property type="term" value="P:folic acid metabolic process"/>
    <property type="evidence" value="ECO:0007669"/>
    <property type="project" value="TreeGrafter"/>
</dbReference>
<dbReference type="GO" id="GO:0046654">
    <property type="term" value="P:tetrahydrofolate biosynthetic process"/>
    <property type="evidence" value="ECO:0007669"/>
    <property type="project" value="UniProtKB-UniPathway"/>
</dbReference>
<comment type="pathway">
    <text evidence="1">Cofactor biosynthesis; tetrahydrofolate biosynthesis; 5,6,7,8-tetrahydrofolate from 7,8-dihydrofolate: step 1/1.</text>
</comment>
<dbReference type="GO" id="GO:0006730">
    <property type="term" value="P:one-carbon metabolic process"/>
    <property type="evidence" value="ECO:0007669"/>
    <property type="project" value="UniProtKB-KW"/>
</dbReference>
<dbReference type="PROSITE" id="PS51330">
    <property type="entry name" value="DHFR_2"/>
    <property type="match status" value="1"/>
</dbReference>
<evidence type="ECO:0000313" key="10">
    <source>
        <dbReference type="Proteomes" id="UP000039046"/>
    </source>
</evidence>
<keyword evidence="6" id="KW-0560">Oxidoreductase</keyword>
<evidence type="ECO:0000256" key="7">
    <source>
        <dbReference type="RuleBase" id="RU004474"/>
    </source>
</evidence>
<dbReference type="AlphaFoldDB" id="A0A0A1TIG4"/>
<dbReference type="UniPathway" id="UPA00077">
    <property type="reaction ID" value="UER00158"/>
</dbReference>
<dbReference type="GO" id="GO:0004146">
    <property type="term" value="F:dihydrofolate reductase activity"/>
    <property type="evidence" value="ECO:0007669"/>
    <property type="project" value="UniProtKB-EC"/>
</dbReference>
<organism evidence="9 10">
    <name type="scientific">[Torrubiella] hemipterigena</name>
    <dbReference type="NCBI Taxonomy" id="1531966"/>
    <lineage>
        <taxon>Eukaryota</taxon>
        <taxon>Fungi</taxon>
        <taxon>Dikarya</taxon>
        <taxon>Ascomycota</taxon>
        <taxon>Pezizomycotina</taxon>
        <taxon>Sordariomycetes</taxon>
        <taxon>Hypocreomycetidae</taxon>
        <taxon>Hypocreales</taxon>
        <taxon>Clavicipitaceae</taxon>
        <taxon>Clavicipitaceae incertae sedis</taxon>
        <taxon>'Torrubiella' clade</taxon>
    </lineage>
</organism>
<evidence type="ECO:0000256" key="5">
    <source>
        <dbReference type="ARBA" id="ARBA00022857"/>
    </source>
</evidence>
<dbReference type="Pfam" id="PF00186">
    <property type="entry name" value="DHFR_1"/>
    <property type="match status" value="1"/>
</dbReference>
<dbReference type="EC" id="1.5.1.3" evidence="2"/>
<dbReference type="PANTHER" id="PTHR48069">
    <property type="entry name" value="DIHYDROFOLATE REDUCTASE"/>
    <property type="match status" value="1"/>
</dbReference>
<name>A0A0A1TIG4_9HYPO</name>
<keyword evidence="10" id="KW-1185">Reference proteome</keyword>
<keyword evidence="5" id="KW-0521">NADP</keyword>
<evidence type="ECO:0000256" key="4">
    <source>
        <dbReference type="ARBA" id="ARBA00022563"/>
    </source>
</evidence>
<dbReference type="PANTHER" id="PTHR48069:SF3">
    <property type="entry name" value="DIHYDROFOLATE REDUCTASE"/>
    <property type="match status" value="1"/>
</dbReference>
<dbReference type="InterPro" id="IPR012259">
    <property type="entry name" value="DHFR"/>
</dbReference>
<sequence>MAPLELTLIVAATRNMGIGFQGSMPWKGLRKEMQYFARVTTRIPPQAPAGSINAVIMGRKTWDSIPPKFRPLKDRLNIVISRSSPPPPPPTQPVPPNEPIRVSSVEQALEYAQGHPSVSRVIIMGGGQIYGAALQHPAAKRVLLTNIMRDFECDVFFPLDLTGGKAEGWARRSTEELKTWTGEGPEVEGIQEEAGTQYEWQMWEKTD</sequence>
<dbReference type="HOGENOM" id="CLU_043966_2_1_1"/>
<feature type="domain" description="DHFR" evidence="8">
    <location>
        <begin position="5"/>
        <end position="205"/>
    </location>
</feature>
<comment type="similarity">
    <text evidence="7">Belongs to the dihydrofolate reductase family.</text>
</comment>
<gene>
    <name evidence="9" type="ORF">VHEMI05342</name>
</gene>
<dbReference type="SUPFAM" id="SSF53597">
    <property type="entry name" value="Dihydrofolate reductase-like"/>
    <property type="match status" value="1"/>
</dbReference>
<evidence type="ECO:0000313" key="9">
    <source>
        <dbReference type="EMBL" id="CEJ89502.1"/>
    </source>
</evidence>
<dbReference type="GO" id="GO:0005739">
    <property type="term" value="C:mitochondrion"/>
    <property type="evidence" value="ECO:0007669"/>
    <property type="project" value="TreeGrafter"/>
</dbReference>
<accession>A0A0A1TIG4</accession>
<dbReference type="PROSITE" id="PS00075">
    <property type="entry name" value="DHFR_1"/>
    <property type="match status" value="1"/>
</dbReference>
<dbReference type="GO" id="GO:0050661">
    <property type="term" value="F:NADP binding"/>
    <property type="evidence" value="ECO:0007669"/>
    <property type="project" value="InterPro"/>
</dbReference>
<evidence type="ECO:0000256" key="1">
    <source>
        <dbReference type="ARBA" id="ARBA00004903"/>
    </source>
</evidence>
<evidence type="ECO:0000256" key="6">
    <source>
        <dbReference type="ARBA" id="ARBA00023002"/>
    </source>
</evidence>
<evidence type="ECO:0000256" key="2">
    <source>
        <dbReference type="ARBA" id="ARBA00012856"/>
    </source>
</evidence>
<dbReference type="GO" id="GO:0046452">
    <property type="term" value="P:dihydrofolate metabolic process"/>
    <property type="evidence" value="ECO:0007669"/>
    <property type="project" value="TreeGrafter"/>
</dbReference>
<dbReference type="STRING" id="1531966.A0A0A1TIG4"/>
<evidence type="ECO:0000256" key="3">
    <source>
        <dbReference type="ARBA" id="ARBA00018886"/>
    </source>
</evidence>
<evidence type="ECO:0000259" key="8">
    <source>
        <dbReference type="PROSITE" id="PS51330"/>
    </source>
</evidence>
<dbReference type="Gene3D" id="3.40.430.10">
    <property type="entry name" value="Dihydrofolate Reductase, subunit A"/>
    <property type="match status" value="1"/>
</dbReference>
<dbReference type="InterPro" id="IPR001796">
    <property type="entry name" value="DHFR_dom"/>
</dbReference>
<dbReference type="InterPro" id="IPR024072">
    <property type="entry name" value="DHFR-like_dom_sf"/>
</dbReference>
<keyword evidence="4" id="KW-0554">One-carbon metabolism</keyword>
<dbReference type="Proteomes" id="UP000039046">
    <property type="component" value="Unassembled WGS sequence"/>
</dbReference>
<dbReference type="EMBL" id="CDHN01000002">
    <property type="protein sequence ID" value="CEJ89502.1"/>
    <property type="molecule type" value="Genomic_DNA"/>
</dbReference>
<proteinExistence type="inferred from homology"/>
<dbReference type="InterPro" id="IPR017925">
    <property type="entry name" value="DHFR_CS"/>
</dbReference>